<name>A0A9P0TWR9_PIEBR</name>
<reference evidence="2" key="1">
    <citation type="submission" date="2022-05" db="EMBL/GenBank/DDBJ databases">
        <authorList>
            <person name="Okamura Y."/>
        </authorList>
    </citation>
    <scope>NUCLEOTIDE SEQUENCE</scope>
</reference>
<evidence type="ECO:0000313" key="3">
    <source>
        <dbReference type="Proteomes" id="UP001152562"/>
    </source>
</evidence>
<gene>
    <name evidence="2" type="ORF">PIBRA_LOCUS11016</name>
</gene>
<accession>A0A9P0TWR9</accession>
<feature type="region of interest" description="Disordered" evidence="1">
    <location>
        <begin position="68"/>
        <end position="89"/>
    </location>
</feature>
<organism evidence="2 3">
    <name type="scientific">Pieris brassicae</name>
    <name type="common">White butterfly</name>
    <name type="synonym">Large white butterfly</name>
    <dbReference type="NCBI Taxonomy" id="7116"/>
    <lineage>
        <taxon>Eukaryota</taxon>
        <taxon>Metazoa</taxon>
        <taxon>Ecdysozoa</taxon>
        <taxon>Arthropoda</taxon>
        <taxon>Hexapoda</taxon>
        <taxon>Insecta</taxon>
        <taxon>Pterygota</taxon>
        <taxon>Neoptera</taxon>
        <taxon>Endopterygota</taxon>
        <taxon>Lepidoptera</taxon>
        <taxon>Glossata</taxon>
        <taxon>Ditrysia</taxon>
        <taxon>Papilionoidea</taxon>
        <taxon>Pieridae</taxon>
        <taxon>Pierinae</taxon>
        <taxon>Pieris</taxon>
    </lineage>
</organism>
<keyword evidence="3" id="KW-1185">Reference proteome</keyword>
<sequence>MTLRSPGSSPCGHHRPTAAPLLSVATAAGSVSGSPVSAAMLACRLRTCLFAALLVALLAEHAAAAPRSRRQLADDNTLQPIDEENEELEREKRKLEGVTQAKYTVKNALLGFVFGKLNSFIDAKTRLVDTLDKKNIELNKQYGIEPPQNGLASLTGVVSQVVGPKLQFLAPKLQAASGLLGGLSSGSSGSGSSGGGSGLGSILSLVTSLSGSSSGGAAAGTVETVDSDEDDS</sequence>
<proteinExistence type="predicted"/>
<comment type="caution">
    <text evidence="2">The sequence shown here is derived from an EMBL/GenBank/DDBJ whole genome shotgun (WGS) entry which is preliminary data.</text>
</comment>
<dbReference type="EMBL" id="CALOZG010000042">
    <property type="protein sequence ID" value="CAH4034878.1"/>
    <property type="molecule type" value="Genomic_DNA"/>
</dbReference>
<dbReference type="Proteomes" id="UP001152562">
    <property type="component" value="Unassembled WGS sequence"/>
</dbReference>
<evidence type="ECO:0000313" key="2">
    <source>
        <dbReference type="EMBL" id="CAH4034878.1"/>
    </source>
</evidence>
<feature type="region of interest" description="Disordered" evidence="1">
    <location>
        <begin position="208"/>
        <end position="232"/>
    </location>
</feature>
<protein>
    <submittedName>
        <fullName evidence="2">Uncharacterized protein</fullName>
    </submittedName>
</protein>
<dbReference type="AlphaFoldDB" id="A0A9P0TWR9"/>
<evidence type="ECO:0000256" key="1">
    <source>
        <dbReference type="SAM" id="MobiDB-lite"/>
    </source>
</evidence>